<sequence length="49" mass="5533">MVTVSDFVRLSLNAETVRPLPSGRKSDTERGRRLISARFLNSSLDRKSI</sequence>
<evidence type="ECO:0000313" key="2">
    <source>
        <dbReference type="Proteomes" id="UP000542811"/>
    </source>
</evidence>
<comment type="caution">
    <text evidence="1">The sequence shown here is derived from an EMBL/GenBank/DDBJ whole genome shotgun (WGS) entry which is preliminary data.</text>
</comment>
<dbReference type="EMBL" id="JACHXX010000015">
    <property type="protein sequence ID" value="MBB3166180.1"/>
    <property type="molecule type" value="Genomic_DNA"/>
</dbReference>
<organism evidence="1 2">
    <name type="scientific">Rhizobium laguerreae</name>
    <dbReference type="NCBI Taxonomy" id="1076926"/>
    <lineage>
        <taxon>Bacteria</taxon>
        <taxon>Pseudomonadati</taxon>
        <taxon>Pseudomonadota</taxon>
        <taxon>Alphaproteobacteria</taxon>
        <taxon>Hyphomicrobiales</taxon>
        <taxon>Rhizobiaceae</taxon>
        <taxon>Rhizobium/Agrobacterium group</taxon>
        <taxon>Rhizobium</taxon>
    </lineage>
</organism>
<dbReference type="Proteomes" id="UP000542811">
    <property type="component" value="Unassembled WGS sequence"/>
</dbReference>
<accession>A0ABR6GIR5</accession>
<evidence type="ECO:0000313" key="1">
    <source>
        <dbReference type="EMBL" id="MBB3166180.1"/>
    </source>
</evidence>
<reference evidence="1 2" key="1">
    <citation type="submission" date="2020-08" db="EMBL/GenBank/DDBJ databases">
        <title>Genomic Encyclopedia of Type Strains, Phase III (KMG-III): the genomes of soil and plant-associated and newly described type strains.</title>
        <authorList>
            <person name="Whitman W."/>
        </authorList>
    </citation>
    <scope>NUCLEOTIDE SEQUENCE [LARGE SCALE GENOMIC DNA]</scope>
    <source>
        <strain evidence="1 2">CECT 8280</strain>
    </source>
</reference>
<gene>
    <name evidence="1" type="ORF">FHS25_006696</name>
</gene>
<proteinExistence type="predicted"/>
<name>A0ABR6GIR5_9HYPH</name>
<keyword evidence="2" id="KW-1185">Reference proteome</keyword>
<protein>
    <submittedName>
        <fullName evidence="1">Uncharacterized protein</fullName>
    </submittedName>
</protein>